<dbReference type="SUPFAM" id="SSF57362">
    <property type="entry name" value="BPTI-like"/>
    <property type="match status" value="2"/>
</dbReference>
<dbReference type="GO" id="GO:0004867">
    <property type="term" value="F:serine-type endopeptidase inhibitor activity"/>
    <property type="evidence" value="ECO:0007669"/>
    <property type="project" value="UniProtKB-KW"/>
</dbReference>
<dbReference type="GeneID" id="111356192"/>
<proteinExistence type="predicted"/>
<evidence type="ECO:0000256" key="2">
    <source>
        <dbReference type="ARBA" id="ARBA00022525"/>
    </source>
</evidence>
<dbReference type="RefSeq" id="XP_022826233.1">
    <property type="nucleotide sequence ID" value="XM_022970465.1"/>
</dbReference>
<dbReference type="FunFam" id="4.10.410.10:FF:000011">
    <property type="entry name" value="Tissue factor pathway inhibitor"/>
    <property type="match status" value="1"/>
</dbReference>
<keyword evidence="3" id="KW-0646">Protease inhibitor</keyword>
<dbReference type="PRINTS" id="PR00759">
    <property type="entry name" value="BASICPTASE"/>
</dbReference>
<reference evidence="9" key="1">
    <citation type="submission" date="2025-08" db="UniProtKB">
        <authorList>
            <consortium name="RefSeq"/>
        </authorList>
    </citation>
    <scope>IDENTIFICATION</scope>
    <source>
        <strain evidence="9">Ishihara</strain>
        <tissue evidence="9">Whole body</tissue>
    </source>
</reference>
<dbReference type="SMART" id="SM00131">
    <property type="entry name" value="KU"/>
    <property type="match status" value="2"/>
</dbReference>
<evidence type="ECO:0000313" key="9">
    <source>
        <dbReference type="RefSeq" id="XP_022826233.1"/>
    </source>
</evidence>
<dbReference type="InterPro" id="IPR036880">
    <property type="entry name" value="Kunitz_BPTI_sf"/>
</dbReference>
<dbReference type="InterPro" id="IPR050098">
    <property type="entry name" value="TFPI/VKTCI-like"/>
</dbReference>
<dbReference type="KEGG" id="sliu:111356192"/>
<sequence>MISVLLWTLCLHVYNVQRVETVRIFRNLIATEQKSFTRFQATVASKTCMLIPDTGPCRSRIKMWYFNPDAKECSEFEWGGCQGNGNRFETKEECWDFCMSKPGKRRPRYCSLAFDYGFCFGASERFYYDSKWKVCKSGLYSGCGGNKNNFYSREQCDQICRYGNMDAVQKTSTTGGGKKVIIINPVITNPPRSGQQAVDVNNATTVAPKNTE</sequence>
<keyword evidence="5" id="KW-1015">Disulfide bond</keyword>
<feature type="signal peptide" evidence="6">
    <location>
        <begin position="1"/>
        <end position="21"/>
    </location>
</feature>
<evidence type="ECO:0000256" key="6">
    <source>
        <dbReference type="SAM" id="SignalP"/>
    </source>
</evidence>
<dbReference type="InterPro" id="IPR002223">
    <property type="entry name" value="Kunitz_BPTI"/>
</dbReference>
<evidence type="ECO:0000259" key="7">
    <source>
        <dbReference type="PROSITE" id="PS50279"/>
    </source>
</evidence>
<keyword evidence="8" id="KW-1185">Reference proteome</keyword>
<accession>A0A9J7E890</accession>
<protein>
    <submittedName>
        <fullName evidence="9">Carboxypeptidase inhibitor SmCI-like</fullName>
    </submittedName>
</protein>
<evidence type="ECO:0000256" key="4">
    <source>
        <dbReference type="ARBA" id="ARBA00022900"/>
    </source>
</evidence>
<feature type="domain" description="BPTI/Kunitz inhibitor" evidence="7">
    <location>
        <begin position="110"/>
        <end position="160"/>
    </location>
</feature>
<dbReference type="AlphaFoldDB" id="A0A9J7E890"/>
<gene>
    <name evidence="9" type="primary">LOC111356192</name>
</gene>
<evidence type="ECO:0000256" key="5">
    <source>
        <dbReference type="ARBA" id="ARBA00023157"/>
    </source>
</evidence>
<keyword evidence="2" id="KW-0964">Secreted</keyword>
<evidence type="ECO:0000256" key="3">
    <source>
        <dbReference type="ARBA" id="ARBA00022690"/>
    </source>
</evidence>
<evidence type="ECO:0000313" key="8">
    <source>
        <dbReference type="Proteomes" id="UP000301870"/>
    </source>
</evidence>
<dbReference type="Pfam" id="PF00014">
    <property type="entry name" value="Kunitz_BPTI"/>
    <property type="match status" value="2"/>
</dbReference>
<dbReference type="CDD" id="cd00109">
    <property type="entry name" value="Kunitz-type"/>
    <property type="match status" value="2"/>
</dbReference>
<dbReference type="OrthoDB" id="4473401at2759"/>
<dbReference type="PROSITE" id="PS00280">
    <property type="entry name" value="BPTI_KUNITZ_1"/>
    <property type="match status" value="1"/>
</dbReference>
<feature type="chain" id="PRO_5039899950" evidence="6">
    <location>
        <begin position="22"/>
        <end position="212"/>
    </location>
</feature>
<dbReference type="PROSITE" id="PS50279">
    <property type="entry name" value="BPTI_KUNITZ_2"/>
    <property type="match status" value="2"/>
</dbReference>
<dbReference type="PANTHER" id="PTHR10083">
    <property type="entry name" value="KUNITZ-TYPE PROTEASE INHIBITOR-RELATED"/>
    <property type="match status" value="1"/>
</dbReference>
<keyword evidence="6" id="KW-0732">Signal</keyword>
<keyword evidence="4" id="KW-0722">Serine protease inhibitor</keyword>
<comment type="subcellular location">
    <subcellularLocation>
        <location evidence="1">Secreted</location>
    </subcellularLocation>
</comment>
<organism evidence="8 9">
    <name type="scientific">Spodoptera litura</name>
    <name type="common">Asian cotton leafworm</name>
    <dbReference type="NCBI Taxonomy" id="69820"/>
    <lineage>
        <taxon>Eukaryota</taxon>
        <taxon>Metazoa</taxon>
        <taxon>Ecdysozoa</taxon>
        <taxon>Arthropoda</taxon>
        <taxon>Hexapoda</taxon>
        <taxon>Insecta</taxon>
        <taxon>Pterygota</taxon>
        <taxon>Neoptera</taxon>
        <taxon>Endopterygota</taxon>
        <taxon>Lepidoptera</taxon>
        <taxon>Glossata</taxon>
        <taxon>Ditrysia</taxon>
        <taxon>Noctuoidea</taxon>
        <taxon>Noctuidae</taxon>
        <taxon>Amphipyrinae</taxon>
        <taxon>Spodoptera</taxon>
    </lineage>
</organism>
<dbReference type="GO" id="GO:0005576">
    <property type="term" value="C:extracellular region"/>
    <property type="evidence" value="ECO:0007669"/>
    <property type="project" value="UniProtKB-SubCell"/>
</dbReference>
<name>A0A9J7E890_SPOLT</name>
<dbReference type="Proteomes" id="UP000301870">
    <property type="component" value="Chromosome 22"/>
</dbReference>
<dbReference type="Gene3D" id="4.10.410.10">
    <property type="entry name" value="Pancreatic trypsin inhibitor Kunitz domain"/>
    <property type="match status" value="2"/>
</dbReference>
<evidence type="ECO:0000256" key="1">
    <source>
        <dbReference type="ARBA" id="ARBA00004613"/>
    </source>
</evidence>
<dbReference type="InterPro" id="IPR020901">
    <property type="entry name" value="Prtase_inh_Kunz-CS"/>
</dbReference>
<feature type="domain" description="BPTI/Kunitz inhibitor" evidence="7">
    <location>
        <begin position="48"/>
        <end position="98"/>
    </location>
</feature>